<feature type="transmembrane region" description="Helical" evidence="8">
    <location>
        <begin position="63"/>
        <end position="84"/>
    </location>
</feature>
<dbReference type="InterPro" id="IPR004776">
    <property type="entry name" value="Mem_transp_PIN-like"/>
</dbReference>
<dbReference type="AlphaFoldDB" id="A0A1H8KBT4"/>
<feature type="transmembrane region" description="Helical" evidence="8">
    <location>
        <begin position="156"/>
        <end position="175"/>
    </location>
</feature>
<dbReference type="EMBL" id="FOCO01000030">
    <property type="protein sequence ID" value="SEN89956.1"/>
    <property type="molecule type" value="Genomic_DNA"/>
</dbReference>
<dbReference type="OrthoDB" id="9805563at2"/>
<reference evidence="9 10" key="1">
    <citation type="submission" date="2016-10" db="EMBL/GenBank/DDBJ databases">
        <authorList>
            <person name="de Groot N.N."/>
        </authorList>
    </citation>
    <scope>NUCLEOTIDE SEQUENCE [LARGE SCALE GENOMIC DNA]</scope>
    <source>
        <strain evidence="9 10">CGMCC 1.10836</strain>
    </source>
</reference>
<dbReference type="RefSeq" id="WP_050519197.1">
    <property type="nucleotide sequence ID" value="NZ_FOCO01000030.1"/>
</dbReference>
<dbReference type="Gene3D" id="1.20.1530.20">
    <property type="match status" value="1"/>
</dbReference>
<keyword evidence="3" id="KW-0813">Transport</keyword>
<evidence type="ECO:0000256" key="3">
    <source>
        <dbReference type="ARBA" id="ARBA00022448"/>
    </source>
</evidence>
<dbReference type="PANTHER" id="PTHR36838:SF4">
    <property type="entry name" value="AUXIN EFFLUX CARRIER FAMILY PROTEIN"/>
    <property type="match status" value="1"/>
</dbReference>
<evidence type="ECO:0000256" key="7">
    <source>
        <dbReference type="ARBA" id="ARBA00023136"/>
    </source>
</evidence>
<keyword evidence="10" id="KW-1185">Reference proteome</keyword>
<organism evidence="9 10">
    <name type="scientific">Pseudorhodobacter antarcticus</name>
    <dbReference type="NCBI Taxonomy" id="1077947"/>
    <lineage>
        <taxon>Bacteria</taxon>
        <taxon>Pseudomonadati</taxon>
        <taxon>Pseudomonadota</taxon>
        <taxon>Alphaproteobacteria</taxon>
        <taxon>Rhodobacterales</taxon>
        <taxon>Paracoccaceae</taxon>
        <taxon>Pseudorhodobacter</taxon>
    </lineage>
</organism>
<sequence>MDSLLSIILSLLPDLILIGLGGVISKRLTPDIWAGIDRLNFLVLFPALLFVSASVRPIAISEIASVGVGVWSVMGLGFGLGLLLRSWGPPSFLDFAGTWQTAWRFNTAIAFVAASAMPAAVSGLMSVAIGLAVPVANVLAVGALSRGRGGGKSRLIAIATNPFLLASLAGISVGLSGVALPKVPVQALSRLSEAAVPMALLSIGATMDWKAVLRLDRFCSGLNAIKLIILPFTVWIVAPHLTDDPALVALMIVFAALPTASAAHILAGAFGADRRVPSMLIAQSTLLSCITLPLWIAVALRL</sequence>
<dbReference type="GO" id="GO:0055085">
    <property type="term" value="P:transmembrane transport"/>
    <property type="evidence" value="ECO:0007669"/>
    <property type="project" value="InterPro"/>
</dbReference>
<feature type="transmembrane region" description="Helical" evidence="8">
    <location>
        <begin position="6"/>
        <end position="25"/>
    </location>
</feature>
<accession>A0A1H8KBT4</accession>
<feature type="transmembrane region" description="Helical" evidence="8">
    <location>
        <begin position="127"/>
        <end position="144"/>
    </location>
</feature>
<dbReference type="GO" id="GO:0005886">
    <property type="term" value="C:plasma membrane"/>
    <property type="evidence" value="ECO:0007669"/>
    <property type="project" value="UniProtKB-SubCell"/>
</dbReference>
<evidence type="ECO:0000256" key="5">
    <source>
        <dbReference type="ARBA" id="ARBA00022692"/>
    </source>
</evidence>
<feature type="transmembrane region" description="Helical" evidence="8">
    <location>
        <begin position="195"/>
        <end position="212"/>
    </location>
</feature>
<evidence type="ECO:0000256" key="6">
    <source>
        <dbReference type="ARBA" id="ARBA00022989"/>
    </source>
</evidence>
<dbReference type="Proteomes" id="UP000183002">
    <property type="component" value="Unassembled WGS sequence"/>
</dbReference>
<comment type="subcellular location">
    <subcellularLocation>
        <location evidence="1">Cell membrane</location>
        <topology evidence="1">Multi-pass membrane protein</topology>
    </subcellularLocation>
</comment>
<feature type="transmembrane region" description="Helical" evidence="8">
    <location>
        <begin position="279"/>
        <end position="300"/>
    </location>
</feature>
<keyword evidence="7 8" id="KW-0472">Membrane</keyword>
<evidence type="ECO:0000256" key="1">
    <source>
        <dbReference type="ARBA" id="ARBA00004651"/>
    </source>
</evidence>
<keyword evidence="6 8" id="KW-1133">Transmembrane helix</keyword>
<evidence type="ECO:0000313" key="10">
    <source>
        <dbReference type="Proteomes" id="UP000183002"/>
    </source>
</evidence>
<proteinExistence type="inferred from homology"/>
<dbReference type="STRING" id="1077947.SAMN05216227_103035"/>
<protein>
    <submittedName>
        <fullName evidence="9">Uncharacterized protein</fullName>
    </submittedName>
</protein>
<gene>
    <name evidence="9" type="ORF">SAMN05216227_103035</name>
</gene>
<name>A0A1H8KBT4_9RHOB</name>
<comment type="similarity">
    <text evidence="2">Belongs to the auxin efflux carrier (TC 2.A.69) family.</text>
</comment>
<feature type="transmembrane region" description="Helical" evidence="8">
    <location>
        <begin position="32"/>
        <end position="51"/>
    </location>
</feature>
<dbReference type="PANTHER" id="PTHR36838">
    <property type="entry name" value="AUXIN EFFLUX CARRIER FAMILY PROTEIN"/>
    <property type="match status" value="1"/>
</dbReference>
<keyword evidence="5 8" id="KW-0812">Transmembrane</keyword>
<dbReference type="Pfam" id="PF03547">
    <property type="entry name" value="Mem_trans"/>
    <property type="match status" value="1"/>
</dbReference>
<evidence type="ECO:0000256" key="2">
    <source>
        <dbReference type="ARBA" id="ARBA00010145"/>
    </source>
</evidence>
<feature type="transmembrane region" description="Helical" evidence="8">
    <location>
        <begin position="247"/>
        <end position="267"/>
    </location>
</feature>
<evidence type="ECO:0000256" key="8">
    <source>
        <dbReference type="SAM" id="Phobius"/>
    </source>
</evidence>
<dbReference type="InterPro" id="IPR038770">
    <property type="entry name" value="Na+/solute_symporter_sf"/>
</dbReference>
<evidence type="ECO:0000256" key="4">
    <source>
        <dbReference type="ARBA" id="ARBA00022475"/>
    </source>
</evidence>
<keyword evidence="4" id="KW-1003">Cell membrane</keyword>
<evidence type="ECO:0000313" key="9">
    <source>
        <dbReference type="EMBL" id="SEN89956.1"/>
    </source>
</evidence>
<feature type="transmembrane region" description="Helical" evidence="8">
    <location>
        <begin position="224"/>
        <end position="241"/>
    </location>
</feature>